<evidence type="ECO:0000313" key="2">
    <source>
        <dbReference type="Proteomes" id="UP001210120"/>
    </source>
</evidence>
<reference evidence="1" key="1">
    <citation type="submission" date="2022-12" db="EMBL/GenBank/DDBJ databases">
        <title>Genomic Characterization of Candidatus Phytoplasma sacchari in China.</title>
        <authorList>
            <person name="Zhang R.-Y."/>
        </authorList>
    </citation>
    <scope>NUCLEOTIDE SEQUENCE [LARGE SCALE GENOMIC DNA]</scope>
    <source>
        <strain evidence="1">SCWL1</strain>
    </source>
</reference>
<proteinExistence type="predicted"/>
<dbReference type="EMBL" id="CP115156">
    <property type="protein sequence ID" value="WBL31613.1"/>
    <property type="molecule type" value="Genomic_DNA"/>
</dbReference>
<sequence>MEFKIKKKYYFKQNIFKYLIYGCVLIFLLFKKNLVMGMDKPEASSSSITNNQFFLELNSESALKAEKQTLTNNHDSHYNPIFYDTLKNIRIDLLKQARLDLKQNSIRALKELYSEIKIDMFAVIDLRSFFIQEEGNNHLEVSFLNQNNTFPISKTIKLYDLLDQTNKIENNEKIGVFRLVFDDYGPKIEIIDDSNLYREREAISENIFEIFIDKIEIFKKHNKLILNLLFKRYFSTQEGFYFIIYFYIENISFIKN</sequence>
<protein>
    <submittedName>
        <fullName evidence="1">Uncharacterized protein</fullName>
    </submittedName>
</protein>
<evidence type="ECO:0000313" key="1">
    <source>
        <dbReference type="EMBL" id="WBL31613.1"/>
    </source>
</evidence>
<dbReference type="Proteomes" id="UP001210120">
    <property type="component" value="Chromosome"/>
</dbReference>
<organism evidence="1 2">
    <name type="scientific">Candidatus Phytoplasma sacchari</name>
    <dbReference type="NCBI Taxonomy" id="2609813"/>
    <lineage>
        <taxon>Bacteria</taxon>
        <taxon>Bacillati</taxon>
        <taxon>Mycoplasmatota</taxon>
        <taxon>Mollicutes</taxon>
        <taxon>Acholeplasmatales</taxon>
        <taxon>Acholeplasmataceae</taxon>
        <taxon>Candidatus Phytoplasma</taxon>
        <taxon>16SrXI (Rice yellow dwarf group)</taxon>
    </lineage>
</organism>
<keyword evidence="2" id="KW-1185">Reference proteome</keyword>
<accession>A0ABY7M3V0</accession>
<name>A0ABY7M3V0_9MOLU</name>
<gene>
    <name evidence="1" type="ORF">O7R10_00940</name>
</gene>